<evidence type="ECO:0000313" key="3">
    <source>
        <dbReference type="EMBL" id="GFG31299.1"/>
    </source>
</evidence>
<feature type="region of interest" description="Disordered" evidence="1">
    <location>
        <begin position="616"/>
        <end position="842"/>
    </location>
</feature>
<dbReference type="CDD" id="cd22673">
    <property type="entry name" value="FHA_Ki67"/>
    <property type="match status" value="1"/>
</dbReference>
<feature type="compositionally biased region" description="Basic and acidic residues" evidence="1">
    <location>
        <begin position="1066"/>
        <end position="1075"/>
    </location>
</feature>
<feature type="compositionally biased region" description="Basic and acidic residues" evidence="1">
    <location>
        <begin position="1352"/>
        <end position="1365"/>
    </location>
</feature>
<protein>
    <recommendedName>
        <fullName evidence="2">FHA domain-containing protein</fullName>
    </recommendedName>
</protein>
<dbReference type="GO" id="GO:0051983">
    <property type="term" value="P:regulation of chromosome segregation"/>
    <property type="evidence" value="ECO:0007669"/>
    <property type="project" value="TreeGrafter"/>
</dbReference>
<name>A0A6L2PFH8_COPFO</name>
<feature type="compositionally biased region" description="Polar residues" evidence="1">
    <location>
        <begin position="677"/>
        <end position="690"/>
    </location>
</feature>
<dbReference type="OrthoDB" id="8196459at2759"/>
<keyword evidence="4" id="KW-1185">Reference proteome</keyword>
<feature type="compositionally biased region" description="Basic and acidic residues" evidence="1">
    <location>
        <begin position="241"/>
        <end position="252"/>
    </location>
</feature>
<evidence type="ECO:0000259" key="2">
    <source>
        <dbReference type="PROSITE" id="PS50006"/>
    </source>
</evidence>
<feature type="compositionally biased region" description="Polar residues" evidence="1">
    <location>
        <begin position="1608"/>
        <end position="1617"/>
    </location>
</feature>
<dbReference type="EMBL" id="BLKM01000294">
    <property type="protein sequence ID" value="GFG31299.1"/>
    <property type="molecule type" value="Genomic_DNA"/>
</dbReference>
<feature type="compositionally biased region" description="Basic and acidic residues" evidence="1">
    <location>
        <begin position="1308"/>
        <end position="1326"/>
    </location>
</feature>
<feature type="region of interest" description="Disordered" evidence="1">
    <location>
        <begin position="861"/>
        <end position="912"/>
    </location>
</feature>
<feature type="compositionally biased region" description="Polar residues" evidence="1">
    <location>
        <begin position="902"/>
        <end position="912"/>
    </location>
</feature>
<feature type="domain" description="FHA" evidence="2">
    <location>
        <begin position="27"/>
        <end position="77"/>
    </location>
</feature>
<feature type="compositionally biased region" description="Basic and acidic residues" evidence="1">
    <location>
        <begin position="870"/>
        <end position="887"/>
    </location>
</feature>
<feature type="compositionally biased region" description="Polar residues" evidence="1">
    <location>
        <begin position="1214"/>
        <end position="1227"/>
    </location>
</feature>
<dbReference type="GO" id="GO:0005694">
    <property type="term" value="C:chromosome"/>
    <property type="evidence" value="ECO:0007669"/>
    <property type="project" value="TreeGrafter"/>
</dbReference>
<feature type="compositionally biased region" description="Polar residues" evidence="1">
    <location>
        <begin position="974"/>
        <end position="988"/>
    </location>
</feature>
<feature type="region of interest" description="Disordered" evidence="1">
    <location>
        <begin position="1493"/>
        <end position="1562"/>
    </location>
</feature>
<gene>
    <name evidence="3" type="ORF">Cfor_12862</name>
</gene>
<dbReference type="InterPro" id="IPR000253">
    <property type="entry name" value="FHA_dom"/>
</dbReference>
<feature type="region of interest" description="Disordered" evidence="1">
    <location>
        <begin position="1214"/>
        <end position="1476"/>
    </location>
</feature>
<feature type="compositionally biased region" description="Low complexity" evidence="1">
    <location>
        <begin position="1672"/>
        <end position="1685"/>
    </location>
</feature>
<feature type="compositionally biased region" description="Basic residues" evidence="1">
    <location>
        <begin position="1341"/>
        <end position="1351"/>
    </location>
</feature>
<evidence type="ECO:0000256" key="1">
    <source>
        <dbReference type="SAM" id="MobiDB-lite"/>
    </source>
</evidence>
<feature type="compositionally biased region" description="Low complexity" evidence="1">
    <location>
        <begin position="1542"/>
        <end position="1553"/>
    </location>
</feature>
<feature type="region of interest" description="Disordered" evidence="1">
    <location>
        <begin position="974"/>
        <end position="1093"/>
    </location>
</feature>
<feature type="compositionally biased region" description="Basic and acidic residues" evidence="1">
    <location>
        <begin position="1020"/>
        <end position="1029"/>
    </location>
</feature>
<feature type="region of interest" description="Disordered" evidence="1">
    <location>
        <begin position="236"/>
        <end position="379"/>
    </location>
</feature>
<feature type="region of interest" description="Disordered" evidence="1">
    <location>
        <begin position="1580"/>
        <end position="1686"/>
    </location>
</feature>
<dbReference type="Proteomes" id="UP000502823">
    <property type="component" value="Unassembled WGS sequence"/>
</dbReference>
<feature type="compositionally biased region" description="Basic and acidic residues" evidence="1">
    <location>
        <begin position="366"/>
        <end position="379"/>
    </location>
</feature>
<dbReference type="PROSITE" id="PS50006">
    <property type="entry name" value="FHA_DOMAIN"/>
    <property type="match status" value="1"/>
</dbReference>
<dbReference type="InParanoid" id="A0A6L2PFH8"/>
<dbReference type="PANTHER" id="PTHR21603">
    <property type="entry name" value="ANTIGEN KI-67-LIKE PROTEIN"/>
    <property type="match status" value="1"/>
</dbReference>
<dbReference type="GO" id="GO:0005634">
    <property type="term" value="C:nucleus"/>
    <property type="evidence" value="ECO:0007669"/>
    <property type="project" value="TreeGrafter"/>
</dbReference>
<proteinExistence type="predicted"/>
<organism evidence="3 4">
    <name type="scientific">Coptotermes formosanus</name>
    <name type="common">Formosan subterranean termite</name>
    <dbReference type="NCBI Taxonomy" id="36987"/>
    <lineage>
        <taxon>Eukaryota</taxon>
        <taxon>Metazoa</taxon>
        <taxon>Ecdysozoa</taxon>
        <taxon>Arthropoda</taxon>
        <taxon>Hexapoda</taxon>
        <taxon>Insecta</taxon>
        <taxon>Pterygota</taxon>
        <taxon>Neoptera</taxon>
        <taxon>Polyneoptera</taxon>
        <taxon>Dictyoptera</taxon>
        <taxon>Blattodea</taxon>
        <taxon>Blattoidea</taxon>
        <taxon>Termitoidae</taxon>
        <taxon>Rhinotermitidae</taxon>
        <taxon>Coptotermes</taxon>
    </lineage>
</organism>
<dbReference type="GO" id="GO:0007088">
    <property type="term" value="P:regulation of mitotic nuclear division"/>
    <property type="evidence" value="ECO:0007669"/>
    <property type="project" value="TreeGrafter"/>
</dbReference>
<dbReference type="Pfam" id="PF00498">
    <property type="entry name" value="FHA"/>
    <property type="match status" value="1"/>
</dbReference>
<dbReference type="PANTHER" id="PTHR21603:SF17">
    <property type="entry name" value="PROLIFERATION MARKER PROTEIN KI-67"/>
    <property type="match status" value="1"/>
</dbReference>
<dbReference type="SMART" id="SM00240">
    <property type="entry name" value="FHA"/>
    <property type="match status" value="1"/>
</dbReference>
<sequence>MLARGYLIIIKHDGSDGSIYPVTTSACSVGRGLHNDIRFRVQSVSEEHCIIYTSEFKPARLRNLSNSNPTEVNNMPVHENEHTLEHGDIITTGERSFRWEYHPQSRHYIPSKTKSTRRQSASPLPVSTGMVGMPISVLQSTLGSQPFSRQSVVITERKVKLSPALVATNRQATSNGDVPFTASKLVAVVSPQRRPQSEKKVYKYMSVKPVTVSEWDCFGLCQAAKTFASQVSTNTSSSVAESRHQSSAKSEDITPSNRKSSRLSSKSARKSTEPGSGMKTQRKRSLQALVTPRKTRKSVVGTPTRSRIPRLKYNFKHSGTGMPQSSKKRSSGGNFKKMAAISSVRKTKSEQKQPLAATAEGKKRKLESGLRSAERAAKRLKLESPKTLDKNKMAALLVCHGKVSRPKTPQIVSSVPREVANTSAAKVKSGRRTMTAASISRGITVRKTAKKKYENLQTSVGDEMPSNKHMYSMEIPASLNISSGTVHLNVAPGEKPEAKDSTMKLSQNSHRTSSFKTEQTASPGLQVAADLHDINKHVSPVKVASRRKSAPPTSVNAVHTAAAVRSTGRHSHTVSVDHTGDVAKLQITVSSDKKSHKRNVPEPLFKQLMNKSVQSTSAFNSEHIRDAKTTEPLLSIPHTQRKSRSVTASCPVTSVQTNGMYSSRKSGKPSAKKSPESGPNSPHTRKSSASPEIEQKARLISPSGTPVNKETSSRKSLRFSRLGVQSPASVESSSGSQQTKGKGGSVAPGTHTSKLTASVKKSRSSGVTQAAKSDEFGSEAQLRTGYKGGPVSSSTPAFKQSASTLKSRDVGVVGSSPKSVDQNSATVGFKTPSRSAAQKDNEIVSSSGSFLLKQVSQRISNSVGNLSSQLHEEGPDSSGSRHSESPHVPKSSGKRVHRLSRSETSLNSVSPQMSVLAQGADIIHKRSSLKEQISQSNVYRTYLPSPGSQNTTFDFDCVETPCITLEDLVSPLSSNRKQKSLRWQNISTSKEKHKSEPASKKRHVRGVRKLMTTPKSPKSPKNDLRDVRGVRQLMRTPKSPKSPKNDLRDVRGVRKLLTTPKSPKSPKNDLRDVRGVRKLMTTPKSPKSPKNDLRDVRGVRTLMTTPKSPKSPKNDLRDVRGVRQLMRTPRRPKSPKNDLRDFRGVNRLMKTPKSQKSPENDLRDVRGVKRLMASPRNMKSPLNDLTDVHGVRRLMTTPQGILRNDVRDVISVKQLTKTSSPRSSSKGITDGNDAHRHGKTSLPPQSPEFGGHAPQTGSTPRSIVRGGVPSVGTGTHRTRHGTKFINEVPEANRSTGMYFDQKTLPVPKDVKESNTRRTRNRIEPNRDTLQVEAADISPKPPAKKPRQKKNKKTESTEDVSPERNLEISPGPTVTSIASRRVHWNISSSPSTPGDRVTRRRNVASNAEVELSSLPPRTRKTVKSKGSIMTEESSAQKDIHDLSVSFPSVRKTRGRQLNSATEMSVSPTRRKQRTGVNADVEVSPLLKQKRGIIAKVESPLPSKRQQGDTAKVSVDKSSPPRKRRGGTVNIGSEHSSSPKRLRVTVTEDTGDTVTNAALTSRRRREAAVVAGVEILHSAVTKKARGKLAVGSPVARTGSTMPSEDLFSASDKQSATEQSPSPPSKRRKQGTKPVEPPSPVPGRKLQGIKLSDVGEEKSVSSNTRTRNKQPRITSSPVSKAKSPPAVSRSFDSMICAAIVVANSYMNKQDNPEL</sequence>
<dbReference type="PROSITE" id="PS51257">
    <property type="entry name" value="PROKAR_LIPOPROTEIN"/>
    <property type="match status" value="1"/>
</dbReference>
<reference evidence="4" key="1">
    <citation type="submission" date="2020-01" db="EMBL/GenBank/DDBJ databases">
        <title>Draft genome sequence of the Termite Coptotermes fromosanus.</title>
        <authorList>
            <person name="Itakura S."/>
            <person name="Yosikawa Y."/>
            <person name="Umezawa K."/>
        </authorList>
    </citation>
    <scope>NUCLEOTIDE SEQUENCE [LARGE SCALE GENOMIC DNA]</scope>
</reference>
<dbReference type="SUPFAM" id="SSF49879">
    <property type="entry name" value="SMAD/FHA domain"/>
    <property type="match status" value="1"/>
</dbReference>
<dbReference type="Gene3D" id="2.60.200.20">
    <property type="match status" value="1"/>
</dbReference>
<comment type="caution">
    <text evidence="3">The sequence shown here is derived from an EMBL/GenBank/DDBJ whole genome shotgun (WGS) entry which is preliminary data.</text>
</comment>
<dbReference type="InterPro" id="IPR008984">
    <property type="entry name" value="SMAD_FHA_dom_sf"/>
</dbReference>
<feature type="compositionally biased region" description="Polar residues" evidence="1">
    <location>
        <begin position="645"/>
        <end position="664"/>
    </location>
</feature>
<feature type="compositionally biased region" description="Polar residues" evidence="1">
    <location>
        <begin position="1454"/>
        <end position="1466"/>
    </location>
</feature>
<accession>A0A6L2PFH8</accession>
<evidence type="ECO:0000313" key="4">
    <source>
        <dbReference type="Proteomes" id="UP000502823"/>
    </source>
</evidence>
<feature type="compositionally biased region" description="Basic and acidic residues" evidence="1">
    <location>
        <begin position="989"/>
        <end position="999"/>
    </location>
</feature>
<feature type="compositionally biased region" description="Basic and acidic residues" evidence="1">
    <location>
        <begin position="1043"/>
        <end position="1052"/>
    </location>
</feature>
<feature type="compositionally biased region" description="Polar residues" evidence="1">
    <location>
        <begin position="791"/>
        <end position="805"/>
    </location>
</feature>
<feature type="compositionally biased region" description="Low complexity" evidence="1">
    <location>
        <begin position="256"/>
        <end position="266"/>
    </location>
</feature>
<feature type="compositionally biased region" description="Polar residues" evidence="1">
    <location>
        <begin position="816"/>
        <end position="836"/>
    </location>
</feature>